<dbReference type="AlphaFoldDB" id="A0A1Y1VDU7"/>
<comment type="caution">
    <text evidence="1">The sequence shown here is derived from an EMBL/GenBank/DDBJ whole genome shotgun (WGS) entry which is preliminary data.</text>
</comment>
<dbReference type="STRING" id="1754191.A0A1Y1VDU7"/>
<name>A0A1Y1VDU7_9FUNG</name>
<dbReference type="Proteomes" id="UP000193719">
    <property type="component" value="Unassembled WGS sequence"/>
</dbReference>
<gene>
    <name evidence="1" type="ORF">BCR36DRAFT_410918</name>
</gene>
<organism evidence="1 2">
    <name type="scientific">Piromyces finnis</name>
    <dbReference type="NCBI Taxonomy" id="1754191"/>
    <lineage>
        <taxon>Eukaryota</taxon>
        <taxon>Fungi</taxon>
        <taxon>Fungi incertae sedis</taxon>
        <taxon>Chytridiomycota</taxon>
        <taxon>Chytridiomycota incertae sedis</taxon>
        <taxon>Neocallimastigomycetes</taxon>
        <taxon>Neocallimastigales</taxon>
        <taxon>Neocallimastigaceae</taxon>
        <taxon>Piromyces</taxon>
    </lineage>
</organism>
<protein>
    <submittedName>
        <fullName evidence="1">Uncharacterized protein</fullName>
    </submittedName>
</protein>
<dbReference type="EMBL" id="MCFH01000012">
    <property type="protein sequence ID" value="ORX53737.1"/>
    <property type="molecule type" value="Genomic_DNA"/>
</dbReference>
<evidence type="ECO:0000313" key="2">
    <source>
        <dbReference type="Proteomes" id="UP000193719"/>
    </source>
</evidence>
<reference evidence="1 2" key="1">
    <citation type="submission" date="2016-08" db="EMBL/GenBank/DDBJ databases">
        <title>Genomes of anaerobic fungi encode conserved fungal cellulosomes for biomass hydrolysis.</title>
        <authorList>
            <consortium name="DOE Joint Genome Institute"/>
            <person name="Haitjema C.H."/>
            <person name="Gilmore S.P."/>
            <person name="Henske J.K."/>
            <person name="Solomon K.V."/>
            <person name="De Groot R."/>
            <person name="Kuo A."/>
            <person name="Mondo S.J."/>
            <person name="Salamov A.A."/>
            <person name="Labutti K."/>
            <person name="Zhao Z."/>
            <person name="Chiniquy J."/>
            <person name="Barry K."/>
            <person name="Brewer H.M."/>
            <person name="Purvine S.O."/>
            <person name="Wright A.T."/>
            <person name="Boxma B."/>
            <person name="Van Alen T."/>
            <person name="Hackstein J.H."/>
            <person name="Baker S.E."/>
            <person name="Grigoriev I.V."/>
            <person name="O'Malley M.A."/>
        </authorList>
    </citation>
    <scope>NUCLEOTIDE SEQUENCE [LARGE SCALE GENOMIC DNA]</scope>
    <source>
        <strain evidence="2">finn</strain>
    </source>
</reference>
<keyword evidence="2" id="KW-1185">Reference proteome</keyword>
<accession>A0A1Y1VDU7</accession>
<evidence type="ECO:0000313" key="1">
    <source>
        <dbReference type="EMBL" id="ORX53737.1"/>
    </source>
</evidence>
<proteinExistence type="predicted"/>
<sequence length="373" mass="44261">MLNKIIDIIKTKNVIINEKILEYSCGLFYLDTASNIHCCGNDNKNTTNIVETNMSIDLFSNLYMPNDSLKDYKNKNIECNSQNATQNHYPLLKIRGEKTVNYIKHMEDLLETNLMNEFYNIISKLLYTEILEILNPYWLEYEGLFYISYFSSIKNTSYASNKKRSVNDFTKMIIYSDGKFNNWTLLKDKKLKNLSSVFKKHYDEETSKRINNRLKYIYVLCNDFTLRYRDLCNNLNLYSKNNKDSNNLRNINRGRNINNFYDKKELIEVLIYSVCFDNIECELPLLKNYKNISFSDITDLFENNTNENIDLIEYIVNTVTNNNINEYCCTRPKQAFLIYTLISSIPNLIKTTRYNIIDVWIEYLFKYDLIAIL</sequence>
<reference evidence="1 2" key="2">
    <citation type="submission" date="2016-08" db="EMBL/GenBank/DDBJ databases">
        <title>Pervasive Adenine N6-methylation of Active Genes in Fungi.</title>
        <authorList>
            <consortium name="DOE Joint Genome Institute"/>
            <person name="Mondo S.J."/>
            <person name="Dannebaum R.O."/>
            <person name="Kuo R.C."/>
            <person name="Labutti K."/>
            <person name="Haridas S."/>
            <person name="Kuo A."/>
            <person name="Salamov A."/>
            <person name="Ahrendt S.R."/>
            <person name="Lipzen A."/>
            <person name="Sullivan W."/>
            <person name="Andreopoulos W.B."/>
            <person name="Clum A."/>
            <person name="Lindquist E."/>
            <person name="Daum C."/>
            <person name="Ramamoorthy G.K."/>
            <person name="Gryganskyi A."/>
            <person name="Culley D."/>
            <person name="Magnuson J.K."/>
            <person name="James T.Y."/>
            <person name="O'Malley M.A."/>
            <person name="Stajich J.E."/>
            <person name="Spatafora J.W."/>
            <person name="Visel A."/>
            <person name="Grigoriev I.V."/>
        </authorList>
    </citation>
    <scope>NUCLEOTIDE SEQUENCE [LARGE SCALE GENOMIC DNA]</scope>
    <source>
        <strain evidence="2">finn</strain>
    </source>
</reference>